<dbReference type="Proteomes" id="UP000266934">
    <property type="component" value="Chromosome"/>
</dbReference>
<evidence type="ECO:0000256" key="1">
    <source>
        <dbReference type="SAM" id="MobiDB-lite"/>
    </source>
</evidence>
<organism evidence="2 3">
    <name type="scientific">Blastochloris tepida</name>
    <dbReference type="NCBI Taxonomy" id="2233851"/>
    <lineage>
        <taxon>Bacteria</taxon>
        <taxon>Pseudomonadati</taxon>
        <taxon>Pseudomonadota</taxon>
        <taxon>Alphaproteobacteria</taxon>
        <taxon>Hyphomicrobiales</taxon>
        <taxon>Blastochloridaceae</taxon>
        <taxon>Blastochloris</taxon>
    </lineage>
</organism>
<dbReference type="EMBL" id="AP018907">
    <property type="protein sequence ID" value="BBF91962.1"/>
    <property type="molecule type" value="Genomic_DNA"/>
</dbReference>
<protein>
    <submittedName>
        <fullName evidence="2">Uncharacterized protein</fullName>
    </submittedName>
</protein>
<gene>
    <name evidence="2" type="ORF">BLTE_06470</name>
</gene>
<dbReference type="AlphaFoldDB" id="A0A348FXC9"/>
<feature type="region of interest" description="Disordered" evidence="1">
    <location>
        <begin position="39"/>
        <end position="65"/>
    </location>
</feature>
<dbReference type="KEGG" id="blag:BLTE_06470"/>
<accession>A0A348FXC9</accession>
<reference evidence="2 3" key="1">
    <citation type="submission" date="2018-08" db="EMBL/GenBank/DDBJ databases">
        <title>Complete genome sequencing of Blastochloris tepida GI.</title>
        <authorList>
            <person name="Tsukatani Y."/>
            <person name="Mori H."/>
        </authorList>
    </citation>
    <scope>NUCLEOTIDE SEQUENCE [LARGE SCALE GENOMIC DNA]</scope>
    <source>
        <strain evidence="2 3">GI</strain>
    </source>
</reference>
<sequence>MRRGIAPGAAFLMRRHERDPPATGWLPAMAAARTDVAAGQDLRTPLVGPRSVRSGKPPPAPSGCRASAWYRQTRRAGRNSNSWDTKAKRFLVSGNIIIIHELYSGREAMRDVCLFPTKVST</sequence>
<evidence type="ECO:0000313" key="3">
    <source>
        <dbReference type="Proteomes" id="UP000266934"/>
    </source>
</evidence>
<name>A0A348FXC9_9HYPH</name>
<proteinExistence type="predicted"/>
<keyword evidence="3" id="KW-1185">Reference proteome</keyword>
<evidence type="ECO:0000313" key="2">
    <source>
        <dbReference type="EMBL" id="BBF91962.1"/>
    </source>
</evidence>